<reference evidence="1" key="1">
    <citation type="submission" date="2015-12" db="EMBL/GenBank/DDBJ databases">
        <title>Update maize B73 reference genome by single molecule sequencing technologies.</title>
        <authorList>
            <consortium name="Maize Genome Sequencing Project"/>
            <person name="Ware D."/>
        </authorList>
    </citation>
    <scope>NUCLEOTIDE SEQUENCE [LARGE SCALE GENOMIC DNA]</scope>
    <source>
        <tissue evidence="1">Seedling</tissue>
    </source>
</reference>
<proteinExistence type="predicted"/>
<protein>
    <submittedName>
        <fullName evidence="1">Uncharacterized protein</fullName>
    </submittedName>
</protein>
<dbReference type="InParanoid" id="A0A1D6L243"/>
<dbReference type="SMR" id="A0A1D6L243"/>
<dbReference type="AlphaFoldDB" id="A0A1D6L243"/>
<accession>A0A1D6L243</accession>
<dbReference type="EMBL" id="CM007647">
    <property type="protein sequence ID" value="ONM08573.1"/>
    <property type="molecule type" value="Genomic_DNA"/>
</dbReference>
<evidence type="ECO:0000313" key="1">
    <source>
        <dbReference type="EMBL" id="ONM08573.1"/>
    </source>
</evidence>
<organism evidence="1">
    <name type="scientific">Zea mays</name>
    <name type="common">Maize</name>
    <dbReference type="NCBI Taxonomy" id="4577"/>
    <lineage>
        <taxon>Eukaryota</taxon>
        <taxon>Viridiplantae</taxon>
        <taxon>Streptophyta</taxon>
        <taxon>Embryophyta</taxon>
        <taxon>Tracheophyta</taxon>
        <taxon>Spermatophyta</taxon>
        <taxon>Magnoliopsida</taxon>
        <taxon>Liliopsida</taxon>
        <taxon>Poales</taxon>
        <taxon>Poaceae</taxon>
        <taxon>PACMAD clade</taxon>
        <taxon>Panicoideae</taxon>
        <taxon>Andropogonodae</taxon>
        <taxon>Andropogoneae</taxon>
        <taxon>Tripsacinae</taxon>
        <taxon>Zea</taxon>
    </lineage>
</organism>
<gene>
    <name evidence="1" type="ORF">ZEAMMB73_Zm00001d033770</name>
</gene>
<dbReference type="STRING" id="4577.A0A1D6L243"/>
<sequence>MPPPDIAAARHRQALPPSRQSPPRPRQALCGKRPLPTAISARPRQALCDKLALSAAISFAPRQSQYALTEDIVASLPSQGQSRHPPRPCLGKPGSPWKGNFDPSKAVALGLRPGPKYRELRLGDFVQSDQFDEMIKKFRDALAKHRADKCSLGPTWELESELLALAANKDLQGATTGFKHGRLRGGQDR</sequence>
<name>A0A1D6L243_MAIZE</name>